<name>A0ABP9BAF2_9SPHI</name>
<dbReference type="SUPFAM" id="SSF117396">
    <property type="entry name" value="TM1631-like"/>
    <property type="match status" value="1"/>
</dbReference>
<dbReference type="Pfam" id="PF01904">
    <property type="entry name" value="DUF72"/>
    <property type="match status" value="1"/>
</dbReference>
<dbReference type="InterPro" id="IPR036520">
    <property type="entry name" value="UPF0759_sf"/>
</dbReference>
<dbReference type="PANTHER" id="PTHR30348">
    <property type="entry name" value="UNCHARACTERIZED PROTEIN YECE"/>
    <property type="match status" value="1"/>
</dbReference>
<gene>
    <name evidence="1" type="ORF">GCM10023231_21180</name>
</gene>
<dbReference type="RefSeq" id="WP_345231747.1">
    <property type="nucleotide sequence ID" value="NZ_BAABIQ010000033.1"/>
</dbReference>
<accession>A0ABP9BAF2</accession>
<evidence type="ECO:0000313" key="1">
    <source>
        <dbReference type="EMBL" id="GAA4792756.1"/>
    </source>
</evidence>
<protein>
    <submittedName>
        <fullName evidence="1">DUF72 domain-containing protein</fullName>
    </submittedName>
</protein>
<dbReference type="EMBL" id="BAABIQ010000033">
    <property type="protein sequence ID" value="GAA4792756.1"/>
    <property type="molecule type" value="Genomic_DNA"/>
</dbReference>
<organism evidence="1 2">
    <name type="scientific">Olivibacter ginsenosidimutans</name>
    <dbReference type="NCBI Taxonomy" id="1176537"/>
    <lineage>
        <taxon>Bacteria</taxon>
        <taxon>Pseudomonadati</taxon>
        <taxon>Bacteroidota</taxon>
        <taxon>Sphingobacteriia</taxon>
        <taxon>Sphingobacteriales</taxon>
        <taxon>Sphingobacteriaceae</taxon>
        <taxon>Olivibacter</taxon>
    </lineage>
</organism>
<keyword evidence="2" id="KW-1185">Reference proteome</keyword>
<dbReference type="InterPro" id="IPR002763">
    <property type="entry name" value="DUF72"/>
</dbReference>
<proteinExistence type="predicted"/>
<evidence type="ECO:0000313" key="2">
    <source>
        <dbReference type="Proteomes" id="UP001501411"/>
    </source>
</evidence>
<sequence length="245" mass="28932">MKTQHGKIWIGTSGWHYKHWVGKFYPDGTKDSEQLSYFTQKFKTVELNNSFYRLPSADTFTNWRKATPDDFVFAVKGSRYISHLKKLILDKQAVDEFLHHADHLKEKLGPILFQLPPRWEINLDRLATFLAYLPKRFRFTFEFRNPTWYTEETYELLRKHGCAFCIYELAGHQSPEVVTADFVYIRLHGPGNKYQGSYTDKILKDWAKKCKNWQQEGKDSYLYFDNDQAGYAAFNALTLIQLLKS</sequence>
<dbReference type="PANTHER" id="PTHR30348:SF4">
    <property type="entry name" value="DUF72 DOMAIN-CONTAINING PROTEIN"/>
    <property type="match status" value="1"/>
</dbReference>
<reference evidence="2" key="1">
    <citation type="journal article" date="2019" name="Int. J. Syst. Evol. Microbiol.">
        <title>The Global Catalogue of Microorganisms (GCM) 10K type strain sequencing project: providing services to taxonomists for standard genome sequencing and annotation.</title>
        <authorList>
            <consortium name="The Broad Institute Genomics Platform"/>
            <consortium name="The Broad Institute Genome Sequencing Center for Infectious Disease"/>
            <person name="Wu L."/>
            <person name="Ma J."/>
        </authorList>
    </citation>
    <scope>NUCLEOTIDE SEQUENCE [LARGE SCALE GENOMIC DNA]</scope>
    <source>
        <strain evidence="2">JCM 18200</strain>
    </source>
</reference>
<dbReference type="Proteomes" id="UP001501411">
    <property type="component" value="Unassembled WGS sequence"/>
</dbReference>
<dbReference type="Gene3D" id="3.20.20.410">
    <property type="entry name" value="Protein of unknown function UPF0759"/>
    <property type="match status" value="1"/>
</dbReference>
<comment type="caution">
    <text evidence="1">The sequence shown here is derived from an EMBL/GenBank/DDBJ whole genome shotgun (WGS) entry which is preliminary data.</text>
</comment>